<dbReference type="Proteomes" id="UP000002030">
    <property type="component" value="Chromosome"/>
</dbReference>
<dbReference type="STRING" id="525903.Taci_0131"/>
<dbReference type="AlphaFoldDB" id="D1B7W8"/>
<accession>D1B7W8</accession>
<sequence length="77" mass="8341">MFLSLGSGELVSARRVVAMVRDGNRTYVHLDDMSALASNLLPASILARSRALLGLEGSSSGKDTTKEANMEKKERME</sequence>
<dbReference type="EMBL" id="CP001818">
    <property type="protein sequence ID" value="ACZ18371.1"/>
    <property type="molecule type" value="Genomic_DNA"/>
</dbReference>
<gene>
    <name evidence="2" type="ordered locus">Taci_0131</name>
</gene>
<feature type="compositionally biased region" description="Basic and acidic residues" evidence="1">
    <location>
        <begin position="63"/>
        <end position="77"/>
    </location>
</feature>
<dbReference type="EnsemblBacteria" id="ACZ18371">
    <property type="protein sequence ID" value="ACZ18371"/>
    <property type="gene ID" value="Taci_0131"/>
</dbReference>
<feature type="region of interest" description="Disordered" evidence="1">
    <location>
        <begin position="56"/>
        <end position="77"/>
    </location>
</feature>
<evidence type="ECO:0000313" key="2">
    <source>
        <dbReference type="EMBL" id="ACZ18371.1"/>
    </source>
</evidence>
<dbReference type="HOGENOM" id="CLU_2636857_0_0_0"/>
<proteinExistence type="predicted"/>
<dbReference type="KEGG" id="tai:Taci_0131"/>
<reference evidence="2 3" key="1">
    <citation type="journal article" date="2009" name="Stand. Genomic Sci.">
        <title>Complete genome sequence of Thermanaerovibrio acidaminovorans type strain (Su883).</title>
        <authorList>
            <person name="Chovatia M."/>
            <person name="Sikorski J."/>
            <person name="Schroder M."/>
            <person name="Lapidus A."/>
            <person name="Nolan M."/>
            <person name="Tice H."/>
            <person name="Glavina Del Rio T."/>
            <person name="Copeland A."/>
            <person name="Cheng J.F."/>
            <person name="Lucas S."/>
            <person name="Chen F."/>
            <person name="Bruce D."/>
            <person name="Goodwin L."/>
            <person name="Pitluck S."/>
            <person name="Ivanova N."/>
            <person name="Mavromatis K."/>
            <person name="Ovchinnikova G."/>
            <person name="Pati A."/>
            <person name="Chen A."/>
            <person name="Palaniappan K."/>
            <person name="Land M."/>
            <person name="Hauser L."/>
            <person name="Chang Y.J."/>
            <person name="Jeffries C.D."/>
            <person name="Chain P."/>
            <person name="Saunders E."/>
            <person name="Detter J.C."/>
            <person name="Brettin T."/>
            <person name="Rohde M."/>
            <person name="Goker M."/>
            <person name="Spring S."/>
            <person name="Bristow J."/>
            <person name="Markowitz V."/>
            <person name="Hugenholtz P."/>
            <person name="Kyrpides N.C."/>
            <person name="Klenk H.P."/>
            <person name="Eisen J.A."/>
        </authorList>
    </citation>
    <scope>NUCLEOTIDE SEQUENCE [LARGE SCALE GENOMIC DNA]</scope>
    <source>
        <strain evidence="3">ATCC 49978 / DSM 6589 / Su883</strain>
    </source>
</reference>
<name>D1B7W8_THEAS</name>
<keyword evidence="3" id="KW-1185">Reference proteome</keyword>
<evidence type="ECO:0000313" key="3">
    <source>
        <dbReference type="Proteomes" id="UP000002030"/>
    </source>
</evidence>
<protein>
    <submittedName>
        <fullName evidence="2">Uncharacterized protein</fullName>
    </submittedName>
</protein>
<dbReference type="RefSeq" id="WP_012868887.1">
    <property type="nucleotide sequence ID" value="NC_013522.1"/>
</dbReference>
<evidence type="ECO:0000256" key="1">
    <source>
        <dbReference type="SAM" id="MobiDB-lite"/>
    </source>
</evidence>
<organism evidence="2 3">
    <name type="scientific">Thermanaerovibrio acidaminovorans (strain ATCC 49978 / DSM 6589 / Su883)</name>
    <name type="common">Selenomonas acidaminovorans</name>
    <dbReference type="NCBI Taxonomy" id="525903"/>
    <lineage>
        <taxon>Bacteria</taxon>
        <taxon>Thermotogati</taxon>
        <taxon>Synergistota</taxon>
        <taxon>Synergistia</taxon>
        <taxon>Synergistales</taxon>
        <taxon>Synergistaceae</taxon>
        <taxon>Thermanaerovibrio</taxon>
    </lineage>
</organism>
<dbReference type="OrthoDB" id="5801at2"/>